<dbReference type="CDD" id="cd00093">
    <property type="entry name" value="HTH_XRE"/>
    <property type="match status" value="1"/>
</dbReference>
<dbReference type="EMBL" id="AAXG02000036">
    <property type="protein sequence ID" value="EDM98377.1"/>
    <property type="molecule type" value="Genomic_DNA"/>
</dbReference>
<dbReference type="InterPro" id="IPR001387">
    <property type="entry name" value="Cro/C1-type_HTH"/>
</dbReference>
<accession>A6P008</accession>
<dbReference type="Proteomes" id="UP000003639">
    <property type="component" value="Unassembled WGS sequence"/>
</dbReference>
<gene>
    <name evidence="2" type="ORF">BACCAP_03813</name>
</gene>
<dbReference type="PROSITE" id="PS50943">
    <property type="entry name" value="HTH_CROC1"/>
    <property type="match status" value="1"/>
</dbReference>
<dbReference type="SMART" id="SM00530">
    <property type="entry name" value="HTH_XRE"/>
    <property type="match status" value="1"/>
</dbReference>
<dbReference type="STRING" id="411467.BACCAP_03813"/>
<dbReference type="eggNOG" id="ENOG5033NBZ">
    <property type="taxonomic scope" value="Bacteria"/>
</dbReference>
<keyword evidence="3" id="KW-1185">Reference proteome</keyword>
<proteinExistence type="predicted"/>
<name>A6P008_9FIRM</name>
<dbReference type="SUPFAM" id="SSF47413">
    <property type="entry name" value="lambda repressor-like DNA-binding domains"/>
    <property type="match status" value="1"/>
</dbReference>
<dbReference type="Gene3D" id="1.10.260.40">
    <property type="entry name" value="lambda repressor-like DNA-binding domains"/>
    <property type="match status" value="1"/>
</dbReference>
<dbReference type="RefSeq" id="WP_006574310.1">
    <property type="nucleotide sequence ID" value="NZ_AAXG02000036.1"/>
</dbReference>
<dbReference type="AlphaFoldDB" id="A6P008"/>
<evidence type="ECO:0000259" key="1">
    <source>
        <dbReference type="PROSITE" id="PS50943"/>
    </source>
</evidence>
<evidence type="ECO:0000313" key="2">
    <source>
        <dbReference type="EMBL" id="EDM98377.1"/>
    </source>
</evidence>
<organism evidence="2 3">
    <name type="scientific">Pseudoflavonifractor capillosus ATCC 29799</name>
    <dbReference type="NCBI Taxonomy" id="411467"/>
    <lineage>
        <taxon>Bacteria</taxon>
        <taxon>Bacillati</taxon>
        <taxon>Bacillota</taxon>
        <taxon>Clostridia</taxon>
        <taxon>Eubacteriales</taxon>
        <taxon>Oscillospiraceae</taxon>
        <taxon>Pseudoflavonifractor</taxon>
    </lineage>
</organism>
<reference evidence="2 3" key="1">
    <citation type="submission" date="2007-04" db="EMBL/GenBank/DDBJ databases">
        <authorList>
            <person name="Fulton L."/>
            <person name="Clifton S."/>
            <person name="Fulton B."/>
            <person name="Xu J."/>
            <person name="Minx P."/>
            <person name="Pepin K.H."/>
            <person name="Johnson M."/>
            <person name="Thiruvilangam P."/>
            <person name="Bhonagiri V."/>
            <person name="Nash W.E."/>
            <person name="Mardis E.R."/>
            <person name="Wilson R.K."/>
        </authorList>
    </citation>
    <scope>NUCLEOTIDE SEQUENCE [LARGE SCALE GENOMIC DNA]</scope>
    <source>
        <strain evidence="2 3">ATCC 29799</strain>
    </source>
</reference>
<dbReference type="InterPro" id="IPR010982">
    <property type="entry name" value="Lambda_DNA-bd_dom_sf"/>
</dbReference>
<feature type="domain" description="HTH cro/C1-type" evidence="1">
    <location>
        <begin position="4"/>
        <end position="58"/>
    </location>
</feature>
<protein>
    <submittedName>
        <fullName evidence="2">DNA-binding helix-turn-helix protein</fullName>
    </submittedName>
</protein>
<sequence length="240" mass="27828">MNGLSFIRRRCNLSQGQLAEKLGVTRQAINLWENRREPLPEARKEQLSRFFGLEPELFDEITQAQEDALFHRPCFMYRDDDGHDYFLFRENPLRPVGCLLRETTGQPFTQDEQMILDRRELEEMLDILRQAVFPKNGSRWTAWDSNVAMNRMRCILGGMTDALEAIQKQPKERKMDCFYLMMQVELALALALGGIEEADLPHQKLDDAPGLDTDHIAGLATEFQNWLSKRAEMSDALFTK</sequence>
<evidence type="ECO:0000313" key="3">
    <source>
        <dbReference type="Proteomes" id="UP000003639"/>
    </source>
</evidence>
<dbReference type="Pfam" id="PF01381">
    <property type="entry name" value="HTH_3"/>
    <property type="match status" value="1"/>
</dbReference>
<dbReference type="OrthoDB" id="9801008at2"/>
<keyword evidence="2" id="KW-0238">DNA-binding</keyword>
<reference evidence="2 3" key="2">
    <citation type="submission" date="2007-06" db="EMBL/GenBank/DDBJ databases">
        <title>Draft genome sequence of Pseudoflavonifractor capillosus ATCC 29799.</title>
        <authorList>
            <person name="Sudarsanam P."/>
            <person name="Ley R."/>
            <person name="Guruge J."/>
            <person name="Turnbaugh P.J."/>
            <person name="Mahowald M."/>
            <person name="Liep D."/>
            <person name="Gordon J."/>
        </authorList>
    </citation>
    <scope>NUCLEOTIDE SEQUENCE [LARGE SCALE GENOMIC DNA]</scope>
    <source>
        <strain evidence="2 3">ATCC 29799</strain>
    </source>
</reference>
<comment type="caution">
    <text evidence="2">The sequence shown here is derived from an EMBL/GenBank/DDBJ whole genome shotgun (WGS) entry which is preliminary data.</text>
</comment>
<dbReference type="GO" id="GO:0003677">
    <property type="term" value="F:DNA binding"/>
    <property type="evidence" value="ECO:0007669"/>
    <property type="project" value="UniProtKB-KW"/>
</dbReference>